<evidence type="ECO:0000256" key="1">
    <source>
        <dbReference type="SAM" id="MobiDB-lite"/>
    </source>
</evidence>
<sequence length="194" mass="21683">MTARLGLRATSDVHGARFVVTSHDAEQRRHTVEKGENRAVPRRMQRTNELQVVEKQRAKVRRETGGDEVKEEEDTEGYANPSVDKREVLADRKPTSSNERRGKRTKKKREGRRKGKKRGAEVREGEKEGVTSNSSEQQQSEERKPGSNWSSNTTDIGSQAGRVARLAELKEAQKSSVAGLSPCNTFHNFTAPTG</sequence>
<dbReference type="Proteomes" id="UP000053825">
    <property type="component" value="Unassembled WGS sequence"/>
</dbReference>
<dbReference type="EMBL" id="KQ414721">
    <property type="protein sequence ID" value="KOC62767.1"/>
    <property type="molecule type" value="Genomic_DNA"/>
</dbReference>
<feature type="compositionally biased region" description="Basic and acidic residues" evidence="1">
    <location>
        <begin position="52"/>
        <end position="68"/>
    </location>
</feature>
<accession>A0A0L7QVX5</accession>
<proteinExistence type="predicted"/>
<feature type="compositionally biased region" description="Basic and acidic residues" evidence="1">
    <location>
        <begin position="83"/>
        <end position="100"/>
    </location>
</feature>
<name>A0A0L7QVX5_9HYME</name>
<keyword evidence="3" id="KW-1185">Reference proteome</keyword>
<evidence type="ECO:0000313" key="3">
    <source>
        <dbReference type="Proteomes" id="UP000053825"/>
    </source>
</evidence>
<feature type="compositionally biased region" description="Basic and acidic residues" evidence="1">
    <location>
        <begin position="118"/>
        <end position="129"/>
    </location>
</feature>
<feature type="compositionally biased region" description="Polar residues" evidence="1">
    <location>
        <begin position="147"/>
        <end position="157"/>
    </location>
</feature>
<feature type="compositionally biased region" description="Basic and acidic residues" evidence="1">
    <location>
        <begin position="23"/>
        <end position="39"/>
    </location>
</feature>
<feature type="compositionally biased region" description="Basic residues" evidence="1">
    <location>
        <begin position="101"/>
        <end position="117"/>
    </location>
</feature>
<feature type="region of interest" description="Disordered" evidence="1">
    <location>
        <begin position="22"/>
        <end position="194"/>
    </location>
</feature>
<feature type="compositionally biased region" description="Polar residues" evidence="1">
    <location>
        <begin position="174"/>
        <end position="194"/>
    </location>
</feature>
<reference evidence="2 3" key="1">
    <citation type="submission" date="2015-07" db="EMBL/GenBank/DDBJ databases">
        <title>The genome of Habropoda laboriosa.</title>
        <authorList>
            <person name="Pan H."/>
            <person name="Kapheim K."/>
        </authorList>
    </citation>
    <scope>NUCLEOTIDE SEQUENCE [LARGE SCALE GENOMIC DNA]</scope>
    <source>
        <strain evidence="2">0110345459</strain>
    </source>
</reference>
<dbReference type="AlphaFoldDB" id="A0A0L7QVX5"/>
<evidence type="ECO:0000313" key="2">
    <source>
        <dbReference type="EMBL" id="KOC62767.1"/>
    </source>
</evidence>
<organism evidence="2 3">
    <name type="scientific">Habropoda laboriosa</name>
    <dbReference type="NCBI Taxonomy" id="597456"/>
    <lineage>
        <taxon>Eukaryota</taxon>
        <taxon>Metazoa</taxon>
        <taxon>Ecdysozoa</taxon>
        <taxon>Arthropoda</taxon>
        <taxon>Hexapoda</taxon>
        <taxon>Insecta</taxon>
        <taxon>Pterygota</taxon>
        <taxon>Neoptera</taxon>
        <taxon>Endopterygota</taxon>
        <taxon>Hymenoptera</taxon>
        <taxon>Apocrita</taxon>
        <taxon>Aculeata</taxon>
        <taxon>Apoidea</taxon>
        <taxon>Anthophila</taxon>
        <taxon>Apidae</taxon>
        <taxon>Habropoda</taxon>
    </lineage>
</organism>
<protein>
    <submittedName>
        <fullName evidence="2">Uncharacterized protein</fullName>
    </submittedName>
</protein>
<gene>
    <name evidence="2" type="ORF">WH47_03751</name>
</gene>